<feature type="transmembrane region" description="Helical" evidence="1">
    <location>
        <begin position="317"/>
        <end position="337"/>
    </location>
</feature>
<comment type="caution">
    <text evidence="2">The sequence shown here is derived from an EMBL/GenBank/DDBJ whole genome shotgun (WGS) entry which is preliminary data.</text>
</comment>
<name>A0A081D788_NONUL</name>
<reference evidence="2 3" key="1">
    <citation type="journal article" date="2014" name="Genome Announc.">
        <title>Draft Genome Sequences of Marine Flavobacterium Nonlabens Strains NR17, NR24, NR27, NR32, NR33, and Ara13.</title>
        <authorList>
            <person name="Nakanishi M."/>
            <person name="Meirelles P."/>
            <person name="Suzuki R."/>
            <person name="Takatani N."/>
            <person name="Mino S."/>
            <person name="Suda W."/>
            <person name="Oshima K."/>
            <person name="Hattori M."/>
            <person name="Ohkuma M."/>
            <person name="Hosokawa M."/>
            <person name="Miyashita K."/>
            <person name="Thompson F.L."/>
            <person name="Niwa A."/>
            <person name="Sawabe T."/>
            <person name="Sawabe T."/>
        </authorList>
    </citation>
    <scope>NUCLEOTIDE SEQUENCE [LARGE SCALE GENOMIC DNA]</scope>
    <source>
        <strain evidence="3">JCM19296</strain>
    </source>
</reference>
<accession>A0A081D788</accession>
<feature type="transmembrane region" description="Helical" evidence="1">
    <location>
        <begin position="43"/>
        <end position="72"/>
    </location>
</feature>
<organism evidence="2 3">
    <name type="scientific">Nonlabens ulvanivorans</name>
    <name type="common">Persicivirga ulvanivorans</name>
    <dbReference type="NCBI Taxonomy" id="906888"/>
    <lineage>
        <taxon>Bacteria</taxon>
        <taxon>Pseudomonadati</taxon>
        <taxon>Bacteroidota</taxon>
        <taxon>Flavobacteriia</taxon>
        <taxon>Flavobacteriales</taxon>
        <taxon>Flavobacteriaceae</taxon>
        <taxon>Nonlabens</taxon>
    </lineage>
</organism>
<gene>
    <name evidence="2" type="ORF">JCM19296_362</name>
</gene>
<dbReference type="AlphaFoldDB" id="A0A081D788"/>
<dbReference type="EMBL" id="BBLG01000001">
    <property type="protein sequence ID" value="GAK74784.1"/>
    <property type="molecule type" value="Genomic_DNA"/>
</dbReference>
<proteinExistence type="predicted"/>
<keyword evidence="1" id="KW-1133">Transmembrane helix</keyword>
<sequence length="345" mass="39402">MENQPQNNQEQEVDLVPVFVWISNGFKNIFTGVGNLLKGIGHFLILFLIFIQKNLIIIAITSIAGIALGWYLNLKSSDQFTAQIVVKPNFKSAGQLISNINYYQSLVEQEDFEKLSQELNTSEDKTSKITSLSIRPEFNDTELLEEYDQLARKSDTMALENFTFEGFKAAKRDQDYQYQLIEVASRDRTVLENLIDDVIRVKENSIIKSEQQALKETADFDLKSMSYQLIELDSLIAAYQTAIKSSDVQGGNGTNLYLGDQKPSEALKNLFDQKRNILYQMSSVRQDKYSYSSTINVVSQYIKKGVIEKKHYRLKGAFIGLGFGLLIALFPLVWRFLKNYEKQNA</sequence>
<keyword evidence="1" id="KW-0472">Membrane</keyword>
<protein>
    <submittedName>
        <fullName evidence="2">Uncharacterized protein</fullName>
    </submittedName>
</protein>
<keyword evidence="1" id="KW-0812">Transmembrane</keyword>
<evidence type="ECO:0000256" key="1">
    <source>
        <dbReference type="SAM" id="Phobius"/>
    </source>
</evidence>
<dbReference type="Proteomes" id="UP000028980">
    <property type="component" value="Unassembled WGS sequence"/>
</dbReference>
<evidence type="ECO:0000313" key="3">
    <source>
        <dbReference type="Proteomes" id="UP000028980"/>
    </source>
</evidence>
<evidence type="ECO:0000313" key="2">
    <source>
        <dbReference type="EMBL" id="GAK74784.1"/>
    </source>
</evidence>